<protein>
    <submittedName>
        <fullName evidence="2">Uncharacterized protein</fullName>
    </submittedName>
</protein>
<feature type="region of interest" description="Disordered" evidence="1">
    <location>
        <begin position="100"/>
        <end position="133"/>
    </location>
</feature>
<reference evidence="2" key="1">
    <citation type="journal article" date="2022" name="Plant J.">
        <title>Strategies of tolerance reflected in two North American maple genomes.</title>
        <authorList>
            <person name="McEvoy S.L."/>
            <person name="Sezen U.U."/>
            <person name="Trouern-Trend A."/>
            <person name="McMahon S.M."/>
            <person name="Schaberg P.G."/>
            <person name="Yang J."/>
            <person name="Wegrzyn J.L."/>
            <person name="Swenson N.G."/>
        </authorList>
    </citation>
    <scope>NUCLEOTIDE SEQUENCE</scope>
    <source>
        <strain evidence="2">91603</strain>
    </source>
</reference>
<name>A0AAD5NQG1_ACENE</name>
<keyword evidence="3" id="KW-1185">Reference proteome</keyword>
<accession>A0AAD5NQG1</accession>
<dbReference type="EMBL" id="JAJSOW010000102">
    <property type="protein sequence ID" value="KAI9176334.1"/>
    <property type="molecule type" value="Genomic_DNA"/>
</dbReference>
<dbReference type="Proteomes" id="UP001064489">
    <property type="component" value="Chromosome 5"/>
</dbReference>
<gene>
    <name evidence="2" type="ORF">LWI28_001501</name>
</gene>
<evidence type="ECO:0000313" key="3">
    <source>
        <dbReference type="Proteomes" id="UP001064489"/>
    </source>
</evidence>
<sequence>MGYEFGGGGSPLPEVFNPVALQGPTQIQTDPFTLVVASNPSILQRPTPSSIGQITEVITSAFEFPNQQDGKTQETEGLAEAMIELVGGKEVLTTPRVQGIEEVQDEASTKGTEDSVVKDQGIDVGKDQDVGGV</sequence>
<reference evidence="2" key="2">
    <citation type="submission" date="2023-02" db="EMBL/GenBank/DDBJ databases">
        <authorList>
            <person name="Swenson N.G."/>
            <person name="Wegrzyn J.L."/>
            <person name="Mcevoy S.L."/>
        </authorList>
    </citation>
    <scope>NUCLEOTIDE SEQUENCE</scope>
    <source>
        <strain evidence="2">91603</strain>
        <tissue evidence="2">Leaf</tissue>
    </source>
</reference>
<evidence type="ECO:0000256" key="1">
    <source>
        <dbReference type="SAM" id="MobiDB-lite"/>
    </source>
</evidence>
<comment type="caution">
    <text evidence="2">The sequence shown here is derived from an EMBL/GenBank/DDBJ whole genome shotgun (WGS) entry which is preliminary data.</text>
</comment>
<feature type="compositionally biased region" description="Basic and acidic residues" evidence="1">
    <location>
        <begin position="107"/>
        <end position="133"/>
    </location>
</feature>
<organism evidence="2 3">
    <name type="scientific">Acer negundo</name>
    <name type="common">Box elder</name>
    <dbReference type="NCBI Taxonomy" id="4023"/>
    <lineage>
        <taxon>Eukaryota</taxon>
        <taxon>Viridiplantae</taxon>
        <taxon>Streptophyta</taxon>
        <taxon>Embryophyta</taxon>
        <taxon>Tracheophyta</taxon>
        <taxon>Spermatophyta</taxon>
        <taxon>Magnoliopsida</taxon>
        <taxon>eudicotyledons</taxon>
        <taxon>Gunneridae</taxon>
        <taxon>Pentapetalae</taxon>
        <taxon>rosids</taxon>
        <taxon>malvids</taxon>
        <taxon>Sapindales</taxon>
        <taxon>Sapindaceae</taxon>
        <taxon>Hippocastanoideae</taxon>
        <taxon>Acereae</taxon>
        <taxon>Acer</taxon>
    </lineage>
</organism>
<proteinExistence type="predicted"/>
<dbReference type="AlphaFoldDB" id="A0AAD5NQG1"/>
<evidence type="ECO:0000313" key="2">
    <source>
        <dbReference type="EMBL" id="KAI9176334.1"/>
    </source>
</evidence>